<evidence type="ECO:0000256" key="1">
    <source>
        <dbReference type="SAM" id="Phobius"/>
    </source>
</evidence>
<feature type="transmembrane region" description="Helical" evidence="1">
    <location>
        <begin position="12"/>
        <end position="31"/>
    </location>
</feature>
<evidence type="ECO:0000313" key="3">
    <source>
        <dbReference type="Proteomes" id="UP000663722"/>
    </source>
</evidence>
<dbReference type="EMBL" id="CP061800">
    <property type="protein sequence ID" value="QTA91675.1"/>
    <property type="molecule type" value="Genomic_DNA"/>
</dbReference>
<keyword evidence="1" id="KW-0812">Transmembrane</keyword>
<evidence type="ECO:0000313" key="2">
    <source>
        <dbReference type="EMBL" id="QTA91675.1"/>
    </source>
</evidence>
<dbReference type="AlphaFoldDB" id="A0A975BV33"/>
<reference evidence="2" key="1">
    <citation type="journal article" date="2021" name="Microb. Physiol.">
        <title>Proteogenomic Insights into the Physiology of Marine, Sulfate-Reducing, Filamentous Desulfonema limicola and Desulfonema magnum.</title>
        <authorList>
            <person name="Schnaars V."/>
            <person name="Wohlbrand L."/>
            <person name="Scheve S."/>
            <person name="Hinrichs C."/>
            <person name="Reinhardt R."/>
            <person name="Rabus R."/>
        </authorList>
    </citation>
    <scope>NUCLEOTIDE SEQUENCE</scope>
    <source>
        <strain evidence="2">4be13</strain>
    </source>
</reference>
<name>A0A975BV33_9BACT</name>
<keyword evidence="1" id="KW-0472">Membrane</keyword>
<keyword evidence="1" id="KW-1133">Transmembrane helix</keyword>
<evidence type="ECO:0008006" key="4">
    <source>
        <dbReference type="Google" id="ProtNLM"/>
    </source>
</evidence>
<proteinExistence type="predicted"/>
<dbReference type="Proteomes" id="UP000663722">
    <property type="component" value="Chromosome"/>
</dbReference>
<keyword evidence="3" id="KW-1185">Reference proteome</keyword>
<organism evidence="2 3">
    <name type="scientific">Desulfonema magnum</name>
    <dbReference type="NCBI Taxonomy" id="45655"/>
    <lineage>
        <taxon>Bacteria</taxon>
        <taxon>Pseudomonadati</taxon>
        <taxon>Thermodesulfobacteriota</taxon>
        <taxon>Desulfobacteria</taxon>
        <taxon>Desulfobacterales</taxon>
        <taxon>Desulfococcaceae</taxon>
        <taxon>Desulfonema</taxon>
    </lineage>
</organism>
<accession>A0A975BV33</accession>
<gene>
    <name evidence="2" type="ORF">dnm_077480</name>
</gene>
<protein>
    <recommendedName>
        <fullName evidence="4">PEP-CTERM sorting domain-containing protein</fullName>
    </recommendedName>
</protein>
<sequence>MPFHDISRGIRSSAPAPILLLGSGLIGLAGLRKKLDKN</sequence>
<dbReference type="KEGG" id="dmm:dnm_077480"/>